<dbReference type="InterPro" id="IPR021858">
    <property type="entry name" value="Fun_TF"/>
</dbReference>
<evidence type="ECO:0000313" key="1">
    <source>
        <dbReference type="EMBL" id="KAH8689180.1"/>
    </source>
</evidence>
<dbReference type="Proteomes" id="UP001201262">
    <property type="component" value="Unassembled WGS sequence"/>
</dbReference>
<dbReference type="GeneID" id="70251630"/>
<proteinExistence type="predicted"/>
<dbReference type="AlphaFoldDB" id="A0AAD4PUC6"/>
<name>A0AAD4PUC6_9EURO</name>
<protein>
    <recommendedName>
        <fullName evidence="3">Tachykinin family protein</fullName>
    </recommendedName>
</protein>
<dbReference type="RefSeq" id="XP_046065606.1">
    <property type="nucleotide sequence ID" value="XM_046221343.1"/>
</dbReference>
<keyword evidence="2" id="KW-1185">Reference proteome</keyword>
<reference evidence="1" key="1">
    <citation type="submission" date="2021-12" db="EMBL/GenBank/DDBJ databases">
        <title>Convergent genome expansion in fungi linked to evolution of root-endophyte symbiosis.</title>
        <authorList>
            <consortium name="DOE Joint Genome Institute"/>
            <person name="Ke Y.-H."/>
            <person name="Bonito G."/>
            <person name="Liao H.-L."/>
            <person name="Looney B."/>
            <person name="Rojas-Flechas A."/>
            <person name="Nash J."/>
            <person name="Hameed K."/>
            <person name="Schadt C."/>
            <person name="Martin F."/>
            <person name="Crous P.W."/>
            <person name="Miettinen O."/>
            <person name="Magnuson J.K."/>
            <person name="Labbe J."/>
            <person name="Jacobson D."/>
            <person name="Doktycz M.J."/>
            <person name="Veneault-Fourrey C."/>
            <person name="Kuo A."/>
            <person name="Mondo S."/>
            <person name="Calhoun S."/>
            <person name="Riley R."/>
            <person name="Ohm R."/>
            <person name="LaButti K."/>
            <person name="Andreopoulos B."/>
            <person name="Pangilinan J."/>
            <person name="Nolan M."/>
            <person name="Tritt A."/>
            <person name="Clum A."/>
            <person name="Lipzen A."/>
            <person name="Daum C."/>
            <person name="Barry K."/>
            <person name="Grigoriev I.V."/>
            <person name="Vilgalys R."/>
        </authorList>
    </citation>
    <scope>NUCLEOTIDE SEQUENCE</scope>
    <source>
        <strain evidence="1">PMI_201</strain>
    </source>
</reference>
<gene>
    <name evidence="1" type="ORF">BGW36DRAFT_433944</name>
</gene>
<dbReference type="Pfam" id="PF11951">
    <property type="entry name" value="Fungal_trans_2"/>
    <property type="match status" value="1"/>
</dbReference>
<dbReference type="PANTHER" id="PTHR37540:SF9">
    <property type="entry name" value="ZN(2)-C6 FUNGAL-TYPE DOMAIN-CONTAINING PROTEIN"/>
    <property type="match status" value="1"/>
</dbReference>
<accession>A0AAD4PUC6</accession>
<organism evidence="1 2">
    <name type="scientific">Talaromyces proteolyticus</name>
    <dbReference type="NCBI Taxonomy" id="1131652"/>
    <lineage>
        <taxon>Eukaryota</taxon>
        <taxon>Fungi</taxon>
        <taxon>Dikarya</taxon>
        <taxon>Ascomycota</taxon>
        <taxon>Pezizomycotina</taxon>
        <taxon>Eurotiomycetes</taxon>
        <taxon>Eurotiomycetidae</taxon>
        <taxon>Eurotiales</taxon>
        <taxon>Trichocomaceae</taxon>
        <taxon>Talaromyces</taxon>
        <taxon>Talaromyces sect. Bacilispori</taxon>
    </lineage>
</organism>
<evidence type="ECO:0008006" key="3">
    <source>
        <dbReference type="Google" id="ProtNLM"/>
    </source>
</evidence>
<comment type="caution">
    <text evidence="1">The sequence shown here is derived from an EMBL/GenBank/DDBJ whole genome shotgun (WGS) entry which is preliminary data.</text>
</comment>
<sequence>MPFEFIDNNHPLIDRAARKRIRSHAALGKNVGRKVMRPSRKSAQRVGAKVLPGLTYKPKSIKISNTKAYDRTLDDVSEIQRQVGDGLPVLPVPDGSRKRVRQVMAFFGAPRHVPALTNAMDPHRNPGSIWVELMFVDEAFYHCAIALFYRTMHDLIVEPEDPLQAAQHLSRTFRLVNQRISEDTNVSDATIAVVLMLVQYERHEDRLEEGLVHLRGLLRMIELRGGISQLRKRGATLATKTFRADLDYSLYRGTSTQFSVDDLLADADRTVTMELRPYNSSLIPRTLQSCLLKELSSGLWSVLQDVTTFAQSINDAISGLSPKLDCIAYHYTLVLFGYRLINIRSLNAPYLPNNVANTIHLGLMAFLTTFLVKLDHSNSEYPILYQSLRFICQVASSSVQDEQQVRLWAMFISSTSVFTRPDDYSWLIPITAQTMSFLGLRTWEEVYQTITVFPWVDALHNSAAYTLWLEVSSLSSSSSLLYQNWDD</sequence>
<dbReference type="EMBL" id="JAJTJA010000016">
    <property type="protein sequence ID" value="KAH8689180.1"/>
    <property type="molecule type" value="Genomic_DNA"/>
</dbReference>
<dbReference type="PANTHER" id="PTHR37540">
    <property type="entry name" value="TRANSCRIPTION FACTOR (ACR-2), PUTATIVE-RELATED-RELATED"/>
    <property type="match status" value="1"/>
</dbReference>
<evidence type="ECO:0000313" key="2">
    <source>
        <dbReference type="Proteomes" id="UP001201262"/>
    </source>
</evidence>